<dbReference type="HOGENOM" id="CLU_2194576_0_0_10"/>
<name>A0A0E2LM37_PORGN</name>
<dbReference type="RefSeq" id="WP_021664949.1">
    <property type="nucleotide sequence ID" value="NZ_KI259111.1"/>
</dbReference>
<reference evidence="1 2" key="1">
    <citation type="submission" date="2013-06" db="EMBL/GenBank/DDBJ databases">
        <authorList>
            <person name="Weinstock G."/>
            <person name="Sodergren E."/>
            <person name="Lobos E.A."/>
            <person name="Fulton L."/>
            <person name="Fulton R."/>
            <person name="Courtney L."/>
            <person name="Fronick C."/>
            <person name="O'Laughlin M."/>
            <person name="Godfrey J."/>
            <person name="Wilson R.M."/>
            <person name="Miner T."/>
            <person name="Farmer C."/>
            <person name="Delehaunty K."/>
            <person name="Cordes M."/>
            <person name="Minx P."/>
            <person name="Tomlinson C."/>
            <person name="Chen J."/>
            <person name="Wollam A."/>
            <person name="Pepin K.H."/>
            <person name="Bhonagiri V."/>
            <person name="Zhang X."/>
            <person name="Warren W."/>
            <person name="Mitreva M."/>
            <person name="Mardis E.R."/>
            <person name="Wilson R.K."/>
        </authorList>
    </citation>
    <scope>NUCLEOTIDE SEQUENCE [LARGE SCALE GENOMIC DNA]</scope>
    <source>
        <strain evidence="1 2">F0570</strain>
    </source>
</reference>
<protein>
    <submittedName>
        <fullName evidence="1">Uncharacterized protein</fullName>
    </submittedName>
</protein>
<evidence type="ECO:0000313" key="1">
    <source>
        <dbReference type="EMBL" id="ERJ63655.1"/>
    </source>
</evidence>
<dbReference type="EMBL" id="AWUW01000157">
    <property type="protein sequence ID" value="ERJ63655.1"/>
    <property type="molecule type" value="Genomic_DNA"/>
</dbReference>
<dbReference type="GeneID" id="57239104"/>
<dbReference type="PATRIC" id="fig|1227271.3.peg.2029"/>
<gene>
    <name evidence="1" type="ORF">HMPREF1555_02312</name>
</gene>
<organism evidence="1 2">
    <name type="scientific">Porphyromonas gingivalis F0570</name>
    <dbReference type="NCBI Taxonomy" id="1227271"/>
    <lineage>
        <taxon>Bacteria</taxon>
        <taxon>Pseudomonadati</taxon>
        <taxon>Bacteroidota</taxon>
        <taxon>Bacteroidia</taxon>
        <taxon>Bacteroidales</taxon>
        <taxon>Porphyromonadaceae</taxon>
        <taxon>Porphyromonas</taxon>
    </lineage>
</organism>
<proteinExistence type="predicted"/>
<dbReference type="Proteomes" id="UP000016630">
    <property type="component" value="Unassembled WGS sequence"/>
</dbReference>
<comment type="caution">
    <text evidence="1">The sequence shown here is derived from an EMBL/GenBank/DDBJ whole genome shotgun (WGS) entry which is preliminary data.</text>
</comment>
<evidence type="ECO:0000313" key="2">
    <source>
        <dbReference type="Proteomes" id="UP000016630"/>
    </source>
</evidence>
<dbReference type="AlphaFoldDB" id="A0A0E2LM37"/>
<sequence>MEESSLLLKQDYSAKVRTFGSLGYSAERIADLLGLSGQERSIFLIRLSTHGDPLNTAYRNGEVLGEWNIDAALSKQAEGGDVDAIKLRNDRMLERQIADMKKEKFGL</sequence>
<accession>A0A0E2LM37</accession>